<evidence type="ECO:0000256" key="6">
    <source>
        <dbReference type="SAM" id="MobiDB-lite"/>
    </source>
</evidence>
<dbReference type="PRINTS" id="PR00811">
    <property type="entry name" value="BCTERIALGSPD"/>
</dbReference>
<dbReference type="Gene3D" id="3.30.1370.120">
    <property type="match status" value="3"/>
</dbReference>
<evidence type="ECO:0000256" key="1">
    <source>
        <dbReference type="ARBA" id="ARBA00004370"/>
    </source>
</evidence>
<keyword evidence="5" id="KW-0813">Transport</keyword>
<evidence type="ECO:0000313" key="10">
    <source>
        <dbReference type="EMBL" id="WPJ94663.1"/>
    </source>
</evidence>
<keyword evidence="3" id="KW-0472">Membrane</keyword>
<sequence>MIRLSILSLSALIALTTLTFAQERIAPAPQLTGEITPAEPELKEPDAMIGELILVEDTADQVLTLLEQMTDKIILRRQDLPVSKFTFNSRGALTKREAVLAIESLLTLNGIMLTDMGGRFMKAVPATNVNTHVPQMLAGSTLALDPSQQIYAKLFKLDYLNATEAAAPLVQNLVSQNSSILPFPKSNALLITDALINLQRIENILDEADQPQIVREQIKFIKLDYVQASEMQDRLENLIEGPLNSYLEGNTSVTADERTNQLILITHPGNLEIILDVIESVDVDAAPLTGSEVFQLRQAKAEEVVPIIEDIISGQEEGREEDAKVARENESNNARRNNNGNNNNNDNNTPQAPTPSSVTSNSSEANSSLQFSNFVGLSADERTNSIVAYGTQQDLKTLRELIEKIDIPLPQVLIEAVITQVTLSENQSSGLSSLGFTYDGATQTFSSIVAGTADGLSFSGGAISLDNPSDFTLSTAIAPTNGDSDTRVLSAPRIVVSHNEEGIINVSKSQPIITGSTNYSDSTSTSSTVEYRDIGIKLTVTPLIGADGTVQMVIEQTVENVVDTVTIDGNDQPVIGVREATSTISVKDGQIVVLGGLQENKGANSNSYYPIIGRLPVFKSIFGNSSDDYDRTEIIIFIRPTVLENPDKADKVSKNYIEGAAETEVIKQYIETSTTSDIYLKGSKFEEKEEPVKEKSGKSTPRSLRR</sequence>
<dbReference type="PRINTS" id="PR01032">
    <property type="entry name" value="PHAGEIV"/>
</dbReference>
<dbReference type="RefSeq" id="WP_319831579.1">
    <property type="nucleotide sequence ID" value="NZ_CP138858.1"/>
</dbReference>
<evidence type="ECO:0000256" key="5">
    <source>
        <dbReference type="RuleBase" id="RU004004"/>
    </source>
</evidence>
<dbReference type="InterPro" id="IPR001775">
    <property type="entry name" value="GspD/PilQ"/>
</dbReference>
<feature type="region of interest" description="Disordered" evidence="6">
    <location>
        <begin position="315"/>
        <end position="365"/>
    </location>
</feature>
<evidence type="ECO:0000259" key="9">
    <source>
        <dbReference type="Pfam" id="PF03958"/>
    </source>
</evidence>
<dbReference type="InterPro" id="IPR050810">
    <property type="entry name" value="Bact_Secretion_Sys_Channel"/>
</dbReference>
<feature type="compositionally biased region" description="Low complexity" evidence="6">
    <location>
        <begin position="356"/>
        <end position="365"/>
    </location>
</feature>
<feature type="compositionally biased region" description="Basic and acidic residues" evidence="6">
    <location>
        <begin position="321"/>
        <end position="330"/>
    </location>
</feature>
<accession>A0ABZ0RHW6</accession>
<dbReference type="InterPro" id="IPR005644">
    <property type="entry name" value="NolW-like"/>
</dbReference>
<feature type="domain" description="Type II/III secretion system secretin-like" evidence="8">
    <location>
        <begin position="483"/>
        <end position="643"/>
    </location>
</feature>
<feature type="compositionally biased region" description="Basic and acidic residues" evidence="6">
    <location>
        <begin position="686"/>
        <end position="697"/>
    </location>
</feature>
<keyword evidence="2 7" id="KW-0732">Signal</keyword>
<feature type="region of interest" description="Disordered" evidence="6">
    <location>
        <begin position="686"/>
        <end position="706"/>
    </location>
</feature>
<dbReference type="Proteomes" id="UP001324993">
    <property type="component" value="Chromosome"/>
</dbReference>
<dbReference type="Pfam" id="PF00263">
    <property type="entry name" value="Secretin"/>
    <property type="match status" value="1"/>
</dbReference>
<dbReference type="PANTHER" id="PTHR30332">
    <property type="entry name" value="PROBABLE GENERAL SECRETION PATHWAY PROTEIN D"/>
    <property type="match status" value="1"/>
</dbReference>
<dbReference type="Pfam" id="PF03958">
    <property type="entry name" value="Secretin_N"/>
    <property type="match status" value="2"/>
</dbReference>
<evidence type="ECO:0000256" key="7">
    <source>
        <dbReference type="SAM" id="SignalP"/>
    </source>
</evidence>
<dbReference type="InterPro" id="IPR004846">
    <property type="entry name" value="T2SS/T3SS_dom"/>
</dbReference>
<dbReference type="Gene3D" id="3.55.50.30">
    <property type="match status" value="1"/>
</dbReference>
<reference evidence="10 11" key="1">
    <citation type="submission" date="2023-11" db="EMBL/GenBank/DDBJ databases">
        <title>Coraliomargarita sp. nov., isolated from marine algae.</title>
        <authorList>
            <person name="Lee J.K."/>
            <person name="Baek J.H."/>
            <person name="Kim J.M."/>
            <person name="Choi D.G."/>
            <person name="Jeon C.O."/>
        </authorList>
    </citation>
    <scope>NUCLEOTIDE SEQUENCE [LARGE SCALE GENOMIC DNA]</scope>
    <source>
        <strain evidence="10 11">J2-16</strain>
    </source>
</reference>
<evidence type="ECO:0000259" key="8">
    <source>
        <dbReference type="Pfam" id="PF00263"/>
    </source>
</evidence>
<feature type="domain" description="NolW-like" evidence="9">
    <location>
        <begin position="220"/>
        <end position="285"/>
    </location>
</feature>
<organism evidence="10 11">
    <name type="scientific">Coraliomargarita algicola</name>
    <dbReference type="NCBI Taxonomy" id="3092156"/>
    <lineage>
        <taxon>Bacteria</taxon>
        <taxon>Pseudomonadati</taxon>
        <taxon>Verrucomicrobiota</taxon>
        <taxon>Opitutia</taxon>
        <taxon>Puniceicoccales</taxon>
        <taxon>Coraliomargaritaceae</taxon>
        <taxon>Coraliomargarita</taxon>
    </lineage>
</organism>
<feature type="domain" description="NolW-like" evidence="9">
    <location>
        <begin position="291"/>
        <end position="411"/>
    </location>
</feature>
<feature type="compositionally biased region" description="Low complexity" evidence="6">
    <location>
        <begin position="331"/>
        <end position="348"/>
    </location>
</feature>
<dbReference type="EMBL" id="CP138858">
    <property type="protein sequence ID" value="WPJ94663.1"/>
    <property type="molecule type" value="Genomic_DNA"/>
</dbReference>
<dbReference type="InterPro" id="IPR038591">
    <property type="entry name" value="NolW-like_sf"/>
</dbReference>
<protein>
    <submittedName>
        <fullName evidence="10">Secretin N-terminal domain-containing protein</fullName>
    </submittedName>
</protein>
<comment type="similarity">
    <text evidence="4">Belongs to the bacterial secretin family.</text>
</comment>
<dbReference type="PANTHER" id="PTHR30332:SF24">
    <property type="entry name" value="SECRETIN GSPD-RELATED"/>
    <property type="match status" value="1"/>
</dbReference>
<evidence type="ECO:0000256" key="3">
    <source>
        <dbReference type="ARBA" id="ARBA00023136"/>
    </source>
</evidence>
<evidence type="ECO:0000256" key="4">
    <source>
        <dbReference type="RuleBase" id="RU004003"/>
    </source>
</evidence>
<name>A0ABZ0RHW6_9BACT</name>
<keyword evidence="11" id="KW-1185">Reference proteome</keyword>
<feature type="chain" id="PRO_5046606033" evidence="7">
    <location>
        <begin position="22"/>
        <end position="706"/>
    </location>
</feature>
<proteinExistence type="inferred from homology"/>
<comment type="subcellular location">
    <subcellularLocation>
        <location evidence="5">Cell outer membrane</location>
    </subcellularLocation>
    <subcellularLocation>
        <location evidence="1">Membrane</location>
    </subcellularLocation>
</comment>
<gene>
    <name evidence="10" type="ORF">SH580_14610</name>
</gene>
<evidence type="ECO:0000256" key="2">
    <source>
        <dbReference type="ARBA" id="ARBA00022729"/>
    </source>
</evidence>
<feature type="signal peptide" evidence="7">
    <location>
        <begin position="1"/>
        <end position="21"/>
    </location>
</feature>
<evidence type="ECO:0000313" key="11">
    <source>
        <dbReference type="Proteomes" id="UP001324993"/>
    </source>
</evidence>